<proteinExistence type="predicted"/>
<feature type="region of interest" description="Disordered" evidence="1">
    <location>
        <begin position="1"/>
        <end position="48"/>
    </location>
</feature>
<comment type="caution">
    <text evidence="2">The sequence shown here is derived from an EMBL/GenBank/DDBJ whole genome shotgun (WGS) entry which is preliminary data.</text>
</comment>
<dbReference type="AlphaFoldDB" id="A0AAD7F6L7"/>
<organism evidence="2 3">
    <name type="scientific">Mycena albidolilacea</name>
    <dbReference type="NCBI Taxonomy" id="1033008"/>
    <lineage>
        <taxon>Eukaryota</taxon>
        <taxon>Fungi</taxon>
        <taxon>Dikarya</taxon>
        <taxon>Basidiomycota</taxon>
        <taxon>Agaricomycotina</taxon>
        <taxon>Agaricomycetes</taxon>
        <taxon>Agaricomycetidae</taxon>
        <taxon>Agaricales</taxon>
        <taxon>Marasmiineae</taxon>
        <taxon>Mycenaceae</taxon>
        <taxon>Mycena</taxon>
    </lineage>
</organism>
<dbReference type="EMBL" id="JARIHO010000001">
    <property type="protein sequence ID" value="KAJ7368648.1"/>
    <property type="molecule type" value="Genomic_DNA"/>
</dbReference>
<name>A0AAD7F6L7_9AGAR</name>
<feature type="compositionally biased region" description="Basic residues" evidence="1">
    <location>
        <begin position="23"/>
        <end position="35"/>
    </location>
</feature>
<evidence type="ECO:0000313" key="3">
    <source>
        <dbReference type="Proteomes" id="UP001218218"/>
    </source>
</evidence>
<keyword evidence="3" id="KW-1185">Reference proteome</keyword>
<sequence length="155" mass="17109">MAVEVGVGRRRRVGSGGGTIWRSMRKGRRTRRRRDTRGSATATSQGGSGIMRQLTVCSPLRLEAHFLSPPRHRTRTPACTSPHTSYSYAWLVCLRSVRTRSRRLAPPSVRSDLPTFLSLPTSAHLILSSLWLASPSPCPANSRSSESCLRLVARV</sequence>
<evidence type="ECO:0000313" key="2">
    <source>
        <dbReference type="EMBL" id="KAJ7368648.1"/>
    </source>
</evidence>
<gene>
    <name evidence="2" type="ORF">DFH08DRAFT_831890</name>
</gene>
<protein>
    <submittedName>
        <fullName evidence="2">Uncharacterized protein</fullName>
    </submittedName>
</protein>
<reference evidence="2" key="1">
    <citation type="submission" date="2023-03" db="EMBL/GenBank/DDBJ databases">
        <title>Massive genome expansion in bonnet fungi (Mycena s.s.) driven by repeated elements and novel gene families across ecological guilds.</title>
        <authorList>
            <consortium name="Lawrence Berkeley National Laboratory"/>
            <person name="Harder C.B."/>
            <person name="Miyauchi S."/>
            <person name="Viragh M."/>
            <person name="Kuo A."/>
            <person name="Thoen E."/>
            <person name="Andreopoulos B."/>
            <person name="Lu D."/>
            <person name="Skrede I."/>
            <person name="Drula E."/>
            <person name="Henrissat B."/>
            <person name="Morin E."/>
            <person name="Kohler A."/>
            <person name="Barry K."/>
            <person name="LaButti K."/>
            <person name="Morin E."/>
            <person name="Salamov A."/>
            <person name="Lipzen A."/>
            <person name="Mereny Z."/>
            <person name="Hegedus B."/>
            <person name="Baldrian P."/>
            <person name="Stursova M."/>
            <person name="Weitz H."/>
            <person name="Taylor A."/>
            <person name="Grigoriev I.V."/>
            <person name="Nagy L.G."/>
            <person name="Martin F."/>
            <person name="Kauserud H."/>
        </authorList>
    </citation>
    <scope>NUCLEOTIDE SEQUENCE</scope>
    <source>
        <strain evidence="2">CBHHK002</strain>
    </source>
</reference>
<evidence type="ECO:0000256" key="1">
    <source>
        <dbReference type="SAM" id="MobiDB-lite"/>
    </source>
</evidence>
<dbReference type="Proteomes" id="UP001218218">
    <property type="component" value="Unassembled WGS sequence"/>
</dbReference>
<accession>A0AAD7F6L7</accession>